<keyword evidence="3 6" id="KW-0812">Transmembrane</keyword>
<evidence type="ECO:0000313" key="8">
    <source>
        <dbReference type="EMBL" id="PJF18155.1"/>
    </source>
</evidence>
<feature type="transmembrane region" description="Helical" evidence="6">
    <location>
        <begin position="221"/>
        <end position="242"/>
    </location>
</feature>
<keyword evidence="9" id="KW-1185">Reference proteome</keyword>
<dbReference type="STRING" id="1246581.A0A2H9TK95"/>
<proteinExistence type="inferred from homology"/>
<keyword evidence="6" id="KW-0732">Signal</keyword>
<dbReference type="GO" id="GO:0030026">
    <property type="term" value="P:intracellular manganese ion homeostasis"/>
    <property type="evidence" value="ECO:0007669"/>
    <property type="project" value="EnsemblFungi"/>
</dbReference>
<comment type="similarity">
    <text evidence="2 6">Belongs to the GDT1 family.</text>
</comment>
<dbReference type="GO" id="GO:0015369">
    <property type="term" value="F:calcium:proton antiporter activity"/>
    <property type="evidence" value="ECO:0007669"/>
    <property type="project" value="EnsemblFungi"/>
</dbReference>
<dbReference type="EMBL" id="MTSL01000137">
    <property type="protein sequence ID" value="PJF18155.1"/>
    <property type="molecule type" value="Genomic_DNA"/>
</dbReference>
<dbReference type="InterPro" id="IPR001727">
    <property type="entry name" value="GDT1-like"/>
</dbReference>
<accession>A0A2H9TK95</accession>
<dbReference type="Pfam" id="PF01169">
    <property type="entry name" value="GDT1"/>
    <property type="match status" value="2"/>
</dbReference>
<dbReference type="PANTHER" id="PTHR12608">
    <property type="entry name" value="TRANSMEMBRANE PROTEIN HTP-1 RELATED"/>
    <property type="match status" value="1"/>
</dbReference>
<feature type="transmembrane region" description="Helical" evidence="6">
    <location>
        <begin position="262"/>
        <end position="283"/>
    </location>
</feature>
<evidence type="ECO:0000256" key="3">
    <source>
        <dbReference type="ARBA" id="ARBA00022692"/>
    </source>
</evidence>
<dbReference type="GO" id="GO:0005801">
    <property type="term" value="C:cis-Golgi network"/>
    <property type="evidence" value="ECO:0007669"/>
    <property type="project" value="EnsemblFungi"/>
</dbReference>
<evidence type="ECO:0000256" key="6">
    <source>
        <dbReference type="RuleBase" id="RU365102"/>
    </source>
</evidence>
<dbReference type="GO" id="GO:0032472">
    <property type="term" value="P:Golgi calcium ion transport"/>
    <property type="evidence" value="ECO:0007669"/>
    <property type="project" value="TreeGrafter"/>
</dbReference>
<feature type="transmembrane region" description="Helical" evidence="6">
    <location>
        <begin position="142"/>
        <end position="160"/>
    </location>
</feature>
<dbReference type="AlphaFoldDB" id="A0A2H9TK95"/>
<comment type="subcellular location">
    <subcellularLocation>
        <location evidence="1 6">Membrane</location>
        <topology evidence="1 6">Multi-pass membrane protein</topology>
    </subcellularLocation>
</comment>
<evidence type="ECO:0000256" key="4">
    <source>
        <dbReference type="ARBA" id="ARBA00022989"/>
    </source>
</evidence>
<sequence length="313" mass="33624">MNVVAAQILSLILFAVLSLCHSTTAPLKINADAAALMVSADSALDDNSMFDPPPLHTPPPQHALPELGDIPVTDKFWTSFLTALLMIMVSELGDKTFLIAAIMAMRHSRAVTFVASLGALALMTVISAAFGLLLPNLIPRKWTLWGAAILFVVFGLKMLAEAFSMSAEHMREEYDEVSHEIEDSEDMTRRREAPRSPSRNLEGGGSCSDNSPLVRLLSWFYAVRIGLALPPVAMQTFSLTFLAEWGDRSQIATIALAAAQNVYGVTLGAILGHAVCTALAVLSGKLMATVMSIRTVTALGGFSFIVFAIFAIL</sequence>
<reference evidence="8 9" key="1">
    <citation type="submission" date="2016-10" db="EMBL/GenBank/DDBJ databases">
        <title>The genome of Paramicrosporidium saccamoebae is the missing link in understanding Cryptomycota and Microsporidia evolution.</title>
        <authorList>
            <person name="Quandt C.A."/>
            <person name="Beaudet D."/>
            <person name="Corsaro D."/>
            <person name="Michel R."/>
            <person name="Corradi N."/>
            <person name="James T."/>
        </authorList>
    </citation>
    <scope>NUCLEOTIDE SEQUENCE [LARGE SCALE GENOMIC DNA]</scope>
    <source>
        <strain evidence="8 9">KSL3</strain>
    </source>
</reference>
<evidence type="ECO:0000256" key="5">
    <source>
        <dbReference type="ARBA" id="ARBA00023136"/>
    </source>
</evidence>
<dbReference type="GO" id="GO:0016020">
    <property type="term" value="C:membrane"/>
    <property type="evidence" value="ECO:0007669"/>
    <property type="project" value="UniProtKB-SubCell"/>
</dbReference>
<evidence type="ECO:0000256" key="2">
    <source>
        <dbReference type="ARBA" id="ARBA00009190"/>
    </source>
</evidence>
<dbReference type="InterPro" id="IPR049555">
    <property type="entry name" value="GDT1-like_CS"/>
</dbReference>
<dbReference type="GO" id="GO:0010486">
    <property type="term" value="F:manganese:proton antiporter activity"/>
    <property type="evidence" value="ECO:0007669"/>
    <property type="project" value="EnsemblFungi"/>
</dbReference>
<keyword evidence="5 6" id="KW-0472">Membrane</keyword>
<dbReference type="PANTHER" id="PTHR12608:SF1">
    <property type="entry name" value="TRANSMEMBRANE PROTEIN 165"/>
    <property type="match status" value="1"/>
</dbReference>
<keyword evidence="4 6" id="KW-1133">Transmembrane helix</keyword>
<feature type="compositionally biased region" description="Basic and acidic residues" evidence="7">
    <location>
        <begin position="177"/>
        <end position="194"/>
    </location>
</feature>
<evidence type="ECO:0000256" key="7">
    <source>
        <dbReference type="SAM" id="MobiDB-lite"/>
    </source>
</evidence>
<feature type="transmembrane region" description="Helical" evidence="6">
    <location>
        <begin position="110"/>
        <end position="130"/>
    </location>
</feature>
<organism evidence="8 9">
    <name type="scientific">Paramicrosporidium saccamoebae</name>
    <dbReference type="NCBI Taxonomy" id="1246581"/>
    <lineage>
        <taxon>Eukaryota</taxon>
        <taxon>Fungi</taxon>
        <taxon>Fungi incertae sedis</taxon>
        <taxon>Cryptomycota</taxon>
        <taxon>Cryptomycota incertae sedis</taxon>
        <taxon>Paramicrosporidium</taxon>
    </lineage>
</organism>
<feature type="region of interest" description="Disordered" evidence="7">
    <location>
        <begin position="177"/>
        <end position="207"/>
    </location>
</feature>
<dbReference type="GO" id="GO:0005797">
    <property type="term" value="C:Golgi medial cisterna"/>
    <property type="evidence" value="ECO:0007669"/>
    <property type="project" value="EnsemblFungi"/>
</dbReference>
<evidence type="ECO:0000256" key="1">
    <source>
        <dbReference type="ARBA" id="ARBA00004141"/>
    </source>
</evidence>
<dbReference type="OrthoDB" id="442680at2759"/>
<dbReference type="GO" id="GO:0032468">
    <property type="term" value="P:Golgi calcium ion homeostasis"/>
    <property type="evidence" value="ECO:0007669"/>
    <property type="project" value="EnsemblFungi"/>
</dbReference>
<feature type="transmembrane region" description="Helical" evidence="6">
    <location>
        <begin position="295"/>
        <end position="312"/>
    </location>
</feature>
<dbReference type="GO" id="GO:0000324">
    <property type="term" value="C:fungal-type vacuole"/>
    <property type="evidence" value="ECO:0007669"/>
    <property type="project" value="EnsemblFungi"/>
</dbReference>
<feature type="chain" id="PRO_5014167904" description="GDT1 family protein" evidence="6">
    <location>
        <begin position="21"/>
        <end position="313"/>
    </location>
</feature>
<gene>
    <name evidence="8" type="ORF">PSACC_01994</name>
</gene>
<dbReference type="PROSITE" id="PS01214">
    <property type="entry name" value="UPF0016"/>
    <property type="match status" value="1"/>
</dbReference>
<name>A0A2H9TK95_9FUNG</name>
<evidence type="ECO:0000313" key="9">
    <source>
        <dbReference type="Proteomes" id="UP000240830"/>
    </source>
</evidence>
<comment type="caution">
    <text evidence="8">The sequence shown here is derived from an EMBL/GenBank/DDBJ whole genome shotgun (WGS) entry which is preliminary data.</text>
</comment>
<feature type="signal peptide" evidence="6">
    <location>
        <begin position="1"/>
        <end position="20"/>
    </location>
</feature>
<protein>
    <recommendedName>
        <fullName evidence="6">GDT1 family protein</fullName>
    </recommendedName>
</protein>
<dbReference type="Proteomes" id="UP000240830">
    <property type="component" value="Unassembled WGS sequence"/>
</dbReference>